<dbReference type="InterPro" id="IPR010992">
    <property type="entry name" value="IHF-like_DNA-bd_dom_sf"/>
</dbReference>
<evidence type="ECO:0000256" key="3">
    <source>
        <dbReference type="ARBA" id="ARBA00023067"/>
    </source>
</evidence>
<comment type="caution">
    <text evidence="6">The sequence shown here is derived from an EMBL/GenBank/DDBJ whole genome shotgun (WGS) entry which is preliminary data.</text>
</comment>
<proteinExistence type="inferred from homology"/>
<dbReference type="HOGENOM" id="CLU_105066_3_1_6"/>
<keyword evidence="3" id="KW-0226">DNA condensation</keyword>
<protein>
    <submittedName>
        <fullName evidence="6">DNA-binding protein HU</fullName>
    </submittedName>
</protein>
<sequence>MNKSELIEQIAKRSGLSLAGSRRALDAVLASVSEALSEGDRVQLVGFGTFKITERNSREGRNPKTGEVIQIPASKTPSFTAGAELKKAVNGR</sequence>
<evidence type="ECO:0000256" key="4">
    <source>
        <dbReference type="ARBA" id="ARBA00023125"/>
    </source>
</evidence>
<dbReference type="GO" id="GO:0030527">
    <property type="term" value="F:structural constituent of chromatin"/>
    <property type="evidence" value="ECO:0007669"/>
    <property type="project" value="InterPro"/>
</dbReference>
<dbReference type="CDD" id="cd13831">
    <property type="entry name" value="HU"/>
    <property type="match status" value="1"/>
</dbReference>
<dbReference type="PRINTS" id="PR01727">
    <property type="entry name" value="DNABINDINGHU"/>
</dbReference>
<dbReference type="GO" id="GO:0030261">
    <property type="term" value="P:chromosome condensation"/>
    <property type="evidence" value="ECO:0007669"/>
    <property type="project" value="UniProtKB-KW"/>
</dbReference>
<comment type="similarity">
    <text evidence="2 5">Belongs to the bacterial histone-like protein family.</text>
</comment>
<dbReference type="OrthoDB" id="9799835at2"/>
<evidence type="ECO:0000313" key="7">
    <source>
        <dbReference type="Proteomes" id="UP000018458"/>
    </source>
</evidence>
<dbReference type="GO" id="GO:0042802">
    <property type="term" value="F:identical protein binding"/>
    <property type="evidence" value="ECO:0007669"/>
    <property type="project" value="UniProtKB-ARBA"/>
</dbReference>
<keyword evidence="4 6" id="KW-0238">DNA-binding</keyword>
<dbReference type="GO" id="GO:1990178">
    <property type="term" value="C:HU-DNA complex"/>
    <property type="evidence" value="ECO:0007669"/>
    <property type="project" value="UniProtKB-ARBA"/>
</dbReference>
<reference evidence="6 7" key="1">
    <citation type="submission" date="2011-01" db="EMBL/GenBank/DDBJ databases">
        <authorList>
            <person name="Weinstock G."/>
            <person name="Sodergren E."/>
            <person name="Clifton S."/>
            <person name="Fulton L."/>
            <person name="Fulton B."/>
            <person name="Courtney L."/>
            <person name="Fronick C."/>
            <person name="Harrison M."/>
            <person name="Strong C."/>
            <person name="Farmer C."/>
            <person name="Delahaunty K."/>
            <person name="Markovic C."/>
            <person name="Hall O."/>
            <person name="Minx P."/>
            <person name="Tomlinson C."/>
            <person name="Mitreva M."/>
            <person name="Hou S."/>
            <person name="Chen J."/>
            <person name="Wollam A."/>
            <person name="Pepin K.H."/>
            <person name="Johnson M."/>
            <person name="Bhonagiri V."/>
            <person name="Zhang X."/>
            <person name="Suruliraj S."/>
            <person name="Warren W."/>
            <person name="Chinwalla A."/>
            <person name="Mardis E.R."/>
            <person name="Wilson R.K."/>
        </authorList>
    </citation>
    <scope>NUCLEOTIDE SEQUENCE [LARGE SCALE GENOMIC DNA]</scope>
    <source>
        <strain evidence="7">DSM 22608 / JCM 16073 / KCTC 15190 / YIT 12066</strain>
    </source>
</reference>
<dbReference type="GO" id="GO:0006351">
    <property type="term" value="P:DNA-templated transcription"/>
    <property type="evidence" value="ECO:0007669"/>
    <property type="project" value="UniProtKB-ARBA"/>
</dbReference>
<dbReference type="FunFam" id="4.10.520.10:FF:000001">
    <property type="entry name" value="DNA-binding protein HU"/>
    <property type="match status" value="1"/>
</dbReference>
<dbReference type="GO" id="GO:0003677">
    <property type="term" value="F:DNA binding"/>
    <property type="evidence" value="ECO:0007669"/>
    <property type="project" value="UniProtKB-KW"/>
</dbReference>
<evidence type="ECO:0000313" key="6">
    <source>
        <dbReference type="EMBL" id="EFY06749.1"/>
    </source>
</evidence>
<accession>E8LL89</accession>
<dbReference type="InterPro" id="IPR020816">
    <property type="entry name" value="Histone-like_DNA-bd_CS"/>
</dbReference>
<dbReference type="GO" id="GO:0006270">
    <property type="term" value="P:DNA replication initiation"/>
    <property type="evidence" value="ECO:0007669"/>
    <property type="project" value="UniProtKB-ARBA"/>
</dbReference>
<dbReference type="Pfam" id="PF00216">
    <property type="entry name" value="Bac_DNA_binding"/>
    <property type="match status" value="1"/>
</dbReference>
<evidence type="ECO:0000256" key="2">
    <source>
        <dbReference type="ARBA" id="ARBA00010529"/>
    </source>
</evidence>
<dbReference type="Proteomes" id="UP000018458">
    <property type="component" value="Unassembled WGS sequence"/>
</dbReference>
<dbReference type="PROSITE" id="PS00045">
    <property type="entry name" value="HISTONE_LIKE"/>
    <property type="match status" value="1"/>
</dbReference>
<name>E8LL89_SUCHY</name>
<dbReference type="SMART" id="SM00411">
    <property type="entry name" value="BHL"/>
    <property type="match status" value="1"/>
</dbReference>
<dbReference type="RefSeq" id="WP_009143677.1">
    <property type="nucleotide sequence ID" value="NZ_GL831017.1"/>
</dbReference>
<dbReference type="GO" id="GO:0005829">
    <property type="term" value="C:cytosol"/>
    <property type="evidence" value="ECO:0007669"/>
    <property type="project" value="UniProtKB-ARBA"/>
</dbReference>
<dbReference type="SUPFAM" id="SSF47729">
    <property type="entry name" value="IHF-like DNA-binding proteins"/>
    <property type="match status" value="1"/>
</dbReference>
<evidence type="ECO:0000256" key="1">
    <source>
        <dbReference type="ARBA" id="ARBA00003819"/>
    </source>
</evidence>
<comment type="function">
    <text evidence="1">Histone-like DNA-binding protein which is capable of wrapping DNA to stabilize it, and thus to prevent its denaturation under extreme environmental conditions.</text>
</comment>
<dbReference type="eggNOG" id="COG0776">
    <property type="taxonomic scope" value="Bacteria"/>
</dbReference>
<dbReference type="PANTHER" id="PTHR33175:SF3">
    <property type="entry name" value="DNA-BINDING PROTEIN HU-BETA"/>
    <property type="match status" value="1"/>
</dbReference>
<dbReference type="Gene3D" id="4.10.520.10">
    <property type="entry name" value="IHF-like DNA-binding proteins"/>
    <property type="match status" value="1"/>
</dbReference>
<evidence type="ECO:0000256" key="5">
    <source>
        <dbReference type="RuleBase" id="RU003939"/>
    </source>
</evidence>
<keyword evidence="7" id="KW-1185">Reference proteome</keyword>
<gene>
    <name evidence="6" type="primary">hup</name>
    <name evidence="6" type="ORF">HMPREF9444_01496</name>
</gene>
<organism evidence="6 7">
    <name type="scientific">Succinatimonas hippei (strain DSM 22608 / JCM 16073 / KCTC 15190 / YIT 12066)</name>
    <dbReference type="NCBI Taxonomy" id="762983"/>
    <lineage>
        <taxon>Bacteria</taxon>
        <taxon>Pseudomonadati</taxon>
        <taxon>Pseudomonadota</taxon>
        <taxon>Gammaproteobacteria</taxon>
        <taxon>Aeromonadales</taxon>
        <taxon>Succinivibrionaceae</taxon>
        <taxon>Succinatimonas</taxon>
    </lineage>
</organism>
<dbReference type="EMBL" id="AEVO01000084">
    <property type="protein sequence ID" value="EFY06749.1"/>
    <property type="molecule type" value="Genomic_DNA"/>
</dbReference>
<dbReference type="GO" id="GO:1990103">
    <property type="term" value="C:DnaA-HU complex"/>
    <property type="evidence" value="ECO:0007669"/>
    <property type="project" value="UniProtKB-ARBA"/>
</dbReference>
<dbReference type="AlphaFoldDB" id="E8LL89"/>
<dbReference type="STRING" id="762983.HMPREF9444_01496"/>
<dbReference type="InterPro" id="IPR000119">
    <property type="entry name" value="Hist_DNA-bd"/>
</dbReference>
<dbReference type="PANTHER" id="PTHR33175">
    <property type="entry name" value="DNA-BINDING PROTEIN HU"/>
    <property type="match status" value="1"/>
</dbReference>